<accession>A0A0A1F770</accession>
<dbReference type="Pfam" id="PF04917">
    <property type="entry name" value="Shufflon_N"/>
    <property type="match status" value="1"/>
</dbReference>
<reference evidence="4" key="1">
    <citation type="journal article" date="2014" name="Soil Biol. Biochem.">
        <title>Structure and function of bacterial communities in ageing soils: Insights from the Mendocino ecological staircase.</title>
        <authorList>
            <person name="Uroz S."/>
            <person name="Tech J.J."/>
            <person name="Sawaya N.A."/>
            <person name="Frey-Klett P."/>
            <person name="Leveau J.H.J."/>
        </authorList>
    </citation>
    <scope>NUCLEOTIDE SEQUENCE [LARGE SCALE GENOMIC DNA]</scope>
    <source>
        <strain evidence="4">Cal35</strain>
    </source>
</reference>
<evidence type="ECO:0000313" key="4">
    <source>
        <dbReference type="Proteomes" id="UP000030302"/>
    </source>
</evidence>
<evidence type="ECO:0000259" key="2">
    <source>
        <dbReference type="Pfam" id="PF04917"/>
    </source>
</evidence>
<dbReference type="AlphaFoldDB" id="A0A0A1F770"/>
<dbReference type="PROSITE" id="PS00409">
    <property type="entry name" value="PROKAR_NTER_METHYL"/>
    <property type="match status" value="1"/>
</dbReference>
<dbReference type="HOGENOM" id="CLU_486340_0_0_4"/>
<evidence type="ECO:0000313" key="3">
    <source>
        <dbReference type="EMBL" id="AIY39645.1"/>
    </source>
</evidence>
<dbReference type="Pfam" id="PF07963">
    <property type="entry name" value="N_methyl"/>
    <property type="match status" value="1"/>
</dbReference>
<dbReference type="InterPro" id="IPR012902">
    <property type="entry name" value="N_methyl_site"/>
</dbReference>
<dbReference type="RefSeq" id="WP_172656934.1">
    <property type="nucleotide sequence ID" value="NZ_CP009962.1"/>
</dbReference>
<dbReference type="KEGG" id="care:LT85_0485"/>
<keyword evidence="4" id="KW-1185">Reference proteome</keyword>
<dbReference type="InterPro" id="IPR007001">
    <property type="entry name" value="Shufflon_N"/>
</dbReference>
<dbReference type="NCBIfam" id="TIGR02532">
    <property type="entry name" value="IV_pilin_GFxxxE"/>
    <property type="match status" value="1"/>
</dbReference>
<keyword evidence="1" id="KW-1133">Transmembrane helix</keyword>
<feature type="transmembrane region" description="Helical" evidence="1">
    <location>
        <begin position="7"/>
        <end position="31"/>
    </location>
</feature>
<evidence type="ECO:0000256" key="1">
    <source>
        <dbReference type="SAM" id="Phobius"/>
    </source>
</evidence>
<dbReference type="STRING" id="279058.LT85_0485"/>
<sequence>MNRLQHGFTLLELMAALAIGAMMILGLSVMIDRSLDDTKAQQTALYQAQVAAATGKYIVENYADLVSRASETSAVAVNVEALKNTGHLSRNFNLTNAYGQTPCVLVLKTPEGHLDALVVTEGGDSILAKDIAYIAGNAGQGGGYFDSGAPLQAKGAFGSWALQETGTPALNNFMSAKCDKNATTGAGHLATALFYDGLGQPTTDFVYRGAVPGHPELNAMTTPLQLPKVARENTSDRLCTAADATTYGRIAVNNIGAVLSCQAGVWRYGGGSWKEPVSDYESLPPGGPGSANVTGDVRMVTGKNVAFTWTADNAWSPLAVDQNGNLNVPQRLTVNDVLIQAQITAGTRCDKNGLIAADSTGMAISCQSGIWRKFAESEIIPTGQGDPVRTWSYKQQAPDGDYEYWLDLSTVSGSRPLFVSGLNRCKSYDNNESSAYAEYIDASRIASLGYVGGCASLSNVYSNTKSNGVVAQPDGTYPTSGGDLQIRVMAGNYMALQKIPENAGWLHVVMRSKGSPENYTRMWLTIFNSR</sequence>
<dbReference type="Proteomes" id="UP000030302">
    <property type="component" value="Chromosome"/>
</dbReference>
<name>A0A0A1F770_9BURK</name>
<proteinExistence type="predicted"/>
<gene>
    <name evidence="3" type="primary">pilV</name>
    <name evidence="3" type="ORF">LT85_0485</name>
</gene>
<protein>
    <submittedName>
        <fullName evidence="3">PilV</fullName>
    </submittedName>
</protein>
<dbReference type="EMBL" id="CP009962">
    <property type="protein sequence ID" value="AIY39645.1"/>
    <property type="molecule type" value="Genomic_DNA"/>
</dbReference>
<feature type="domain" description="Bacterial shufflon protein N-terminal" evidence="2">
    <location>
        <begin position="37"/>
        <end position="225"/>
    </location>
</feature>
<organism evidence="3 4">
    <name type="scientific">Collimonas arenae</name>
    <dbReference type="NCBI Taxonomy" id="279058"/>
    <lineage>
        <taxon>Bacteria</taxon>
        <taxon>Pseudomonadati</taxon>
        <taxon>Pseudomonadota</taxon>
        <taxon>Betaproteobacteria</taxon>
        <taxon>Burkholderiales</taxon>
        <taxon>Oxalobacteraceae</taxon>
        <taxon>Collimonas</taxon>
    </lineage>
</organism>
<keyword evidence="1" id="KW-0472">Membrane</keyword>
<keyword evidence="1" id="KW-0812">Transmembrane</keyword>